<accession>A0A1F7KEW3</accession>
<sequence length="255" mass="30102">MVYSFRRYKTAYNPASPTPYKLSRSKIDLYIDCPRCFYLDRRLWVSRPDSPPYTLNNAVDALLKNEFDLLRKNGEKHALMKKYQIDAIPYQHQDLPVWRDDIRKYTGASYVHKPTNLQICGIVDDLWVNPQGELIIVDYKATSTTRKISLEDEWKAGYKRQMEVYQWIFRQNGFKVVDTGYFVFANATKNRDKFDGRLEFEVTILPYKGNPDWIENTIIEIKKCLDSDKIPQPNPNCKYCNYRREAGQKINAKLL</sequence>
<dbReference type="Proteomes" id="UP000178450">
    <property type="component" value="Unassembled WGS sequence"/>
</dbReference>
<proteinExistence type="predicted"/>
<organism evidence="2 3">
    <name type="scientific">Candidatus Roizmanbacteria bacterium RIFOXYA1_FULL_41_12</name>
    <dbReference type="NCBI Taxonomy" id="1802082"/>
    <lineage>
        <taxon>Bacteria</taxon>
        <taxon>Candidatus Roizmaniibacteriota</taxon>
    </lineage>
</organism>
<dbReference type="AlphaFoldDB" id="A0A1F7KEW3"/>
<feature type="domain" description="PD-(D/E)XK endonuclease-like" evidence="1">
    <location>
        <begin position="22"/>
        <end position="244"/>
    </location>
</feature>
<gene>
    <name evidence="2" type="ORF">A2209_01495</name>
</gene>
<dbReference type="InterPro" id="IPR038726">
    <property type="entry name" value="PDDEXK_AddAB-type"/>
</dbReference>
<evidence type="ECO:0000313" key="3">
    <source>
        <dbReference type="Proteomes" id="UP000178450"/>
    </source>
</evidence>
<comment type="caution">
    <text evidence="2">The sequence shown here is derived from an EMBL/GenBank/DDBJ whole genome shotgun (WGS) entry which is preliminary data.</text>
</comment>
<dbReference type="Gene3D" id="3.90.320.10">
    <property type="match status" value="1"/>
</dbReference>
<evidence type="ECO:0000313" key="2">
    <source>
        <dbReference type="EMBL" id="OGK66408.1"/>
    </source>
</evidence>
<reference evidence="2 3" key="1">
    <citation type="journal article" date="2016" name="Nat. Commun.">
        <title>Thousands of microbial genomes shed light on interconnected biogeochemical processes in an aquifer system.</title>
        <authorList>
            <person name="Anantharaman K."/>
            <person name="Brown C.T."/>
            <person name="Hug L.A."/>
            <person name="Sharon I."/>
            <person name="Castelle C.J."/>
            <person name="Probst A.J."/>
            <person name="Thomas B.C."/>
            <person name="Singh A."/>
            <person name="Wilkins M.J."/>
            <person name="Karaoz U."/>
            <person name="Brodie E.L."/>
            <person name="Williams K.H."/>
            <person name="Hubbard S.S."/>
            <person name="Banfield J.F."/>
        </authorList>
    </citation>
    <scope>NUCLEOTIDE SEQUENCE [LARGE SCALE GENOMIC DNA]</scope>
</reference>
<dbReference type="Pfam" id="PF12705">
    <property type="entry name" value="PDDEXK_1"/>
    <property type="match status" value="1"/>
</dbReference>
<dbReference type="InterPro" id="IPR011604">
    <property type="entry name" value="PDDEXK-like_dom_sf"/>
</dbReference>
<evidence type="ECO:0000259" key="1">
    <source>
        <dbReference type="Pfam" id="PF12705"/>
    </source>
</evidence>
<dbReference type="EMBL" id="MGBG01000007">
    <property type="protein sequence ID" value="OGK66408.1"/>
    <property type="molecule type" value="Genomic_DNA"/>
</dbReference>
<name>A0A1F7KEW3_9BACT</name>
<protein>
    <recommendedName>
        <fullName evidence="1">PD-(D/E)XK endonuclease-like domain-containing protein</fullName>
    </recommendedName>
</protein>